<dbReference type="EMBL" id="JACWMT010000003">
    <property type="protein sequence ID" value="MBD1271727.1"/>
    <property type="molecule type" value="Genomic_DNA"/>
</dbReference>
<dbReference type="GO" id="GO:0015074">
    <property type="term" value="P:DNA integration"/>
    <property type="evidence" value="ECO:0007669"/>
    <property type="project" value="InterPro"/>
</dbReference>
<evidence type="ECO:0000259" key="5">
    <source>
        <dbReference type="PROSITE" id="PS51898"/>
    </source>
</evidence>
<dbReference type="Pfam" id="PF00589">
    <property type="entry name" value="Phage_integrase"/>
    <property type="match status" value="1"/>
</dbReference>
<evidence type="ECO:0000256" key="2">
    <source>
        <dbReference type="ARBA" id="ARBA00023125"/>
    </source>
</evidence>
<dbReference type="EMBL" id="JACBZN010000001">
    <property type="protein sequence ID" value="NYI37525.1"/>
    <property type="molecule type" value="Genomic_DNA"/>
</dbReference>
<evidence type="ECO:0000256" key="3">
    <source>
        <dbReference type="ARBA" id="ARBA00023172"/>
    </source>
</evidence>
<dbReference type="InterPro" id="IPR010998">
    <property type="entry name" value="Integrase_recombinase_N"/>
</dbReference>
<comment type="caution">
    <text evidence="6">The sequence shown here is derived from an EMBL/GenBank/DDBJ whole genome shotgun (WGS) entry which is preliminary data.</text>
</comment>
<evidence type="ECO:0000313" key="9">
    <source>
        <dbReference type="Proteomes" id="UP000659061"/>
    </source>
</evidence>
<dbReference type="InterPro" id="IPR002104">
    <property type="entry name" value="Integrase_catalytic"/>
</dbReference>
<dbReference type="GO" id="GO:0003677">
    <property type="term" value="F:DNA binding"/>
    <property type="evidence" value="ECO:0007669"/>
    <property type="project" value="UniProtKB-KW"/>
</dbReference>
<keyword evidence="8" id="KW-1185">Reference proteome</keyword>
<dbReference type="SUPFAM" id="SSF56349">
    <property type="entry name" value="DNA breaking-rejoining enzymes"/>
    <property type="match status" value="1"/>
</dbReference>
<feature type="domain" description="Tyr recombinase" evidence="5">
    <location>
        <begin position="62"/>
        <end position="255"/>
    </location>
</feature>
<dbReference type="PANTHER" id="PTHR30349">
    <property type="entry name" value="PHAGE INTEGRASE-RELATED"/>
    <property type="match status" value="1"/>
</dbReference>
<accession>A0A8I0FW75</accession>
<evidence type="ECO:0000256" key="4">
    <source>
        <dbReference type="SAM" id="MobiDB-lite"/>
    </source>
</evidence>
<keyword evidence="2" id="KW-0238">DNA-binding</keyword>
<comment type="similarity">
    <text evidence="1">Belongs to the 'phage' integrase family.</text>
</comment>
<evidence type="ECO:0000313" key="8">
    <source>
        <dbReference type="Proteomes" id="UP000587211"/>
    </source>
</evidence>
<evidence type="ECO:0000313" key="6">
    <source>
        <dbReference type="EMBL" id="MBD1271727.1"/>
    </source>
</evidence>
<dbReference type="CDD" id="cd01189">
    <property type="entry name" value="INT_ICEBs1_C_like"/>
    <property type="match status" value="1"/>
</dbReference>
<keyword evidence="3" id="KW-0233">DNA recombination</keyword>
<dbReference type="Proteomes" id="UP000587211">
    <property type="component" value="Unassembled WGS sequence"/>
</dbReference>
<evidence type="ECO:0000313" key="7">
    <source>
        <dbReference type="EMBL" id="NYI37525.1"/>
    </source>
</evidence>
<dbReference type="AlphaFoldDB" id="A0A8I0FW75"/>
<reference evidence="7 8" key="1">
    <citation type="submission" date="2020-07" db="EMBL/GenBank/DDBJ databases">
        <title>Sequencing the genomes of 1000 actinobacteria strains.</title>
        <authorList>
            <person name="Klenk H.-P."/>
        </authorList>
    </citation>
    <scope>NUCLEOTIDE SEQUENCE [LARGE SCALE GENOMIC DNA]</scope>
    <source>
        <strain evidence="7 8">DSM 19087</strain>
    </source>
</reference>
<gene>
    <name evidence="7" type="ORF">BJ975_000900</name>
    <name evidence="6" type="ORF">IDH50_15895</name>
</gene>
<dbReference type="Gene3D" id="1.10.443.10">
    <property type="entry name" value="Intergrase catalytic core"/>
    <property type="match status" value="1"/>
</dbReference>
<dbReference type="InterPro" id="IPR011010">
    <property type="entry name" value="DNA_brk_join_enz"/>
</dbReference>
<proteinExistence type="inferred from homology"/>
<dbReference type="PANTHER" id="PTHR30349:SF64">
    <property type="entry name" value="PROPHAGE INTEGRASE INTD-RELATED"/>
    <property type="match status" value="1"/>
</dbReference>
<dbReference type="InterPro" id="IPR050090">
    <property type="entry name" value="Tyrosine_recombinase_XerCD"/>
</dbReference>
<dbReference type="GO" id="GO:0006310">
    <property type="term" value="P:DNA recombination"/>
    <property type="evidence" value="ECO:0007669"/>
    <property type="project" value="UniProtKB-KW"/>
</dbReference>
<reference evidence="6" key="2">
    <citation type="submission" date="2020-09" db="EMBL/GenBank/DDBJ databases">
        <title>Novel species in genus Aeromicrobium.</title>
        <authorList>
            <person name="Zhang G."/>
        </authorList>
    </citation>
    <scope>NUCLEOTIDE SEQUENCE</scope>
    <source>
        <strain evidence="6">SSW1-57</strain>
    </source>
</reference>
<protein>
    <submittedName>
        <fullName evidence="6 7">Integrase</fullName>
    </submittedName>
</protein>
<dbReference type="PROSITE" id="PS51898">
    <property type="entry name" value="TYR_RECOMBINASE"/>
    <property type="match status" value="1"/>
</dbReference>
<feature type="compositionally biased region" description="Polar residues" evidence="4">
    <location>
        <begin position="277"/>
        <end position="295"/>
    </location>
</feature>
<sequence>MNIRSNDIQSWIRGLQDILAPSTVRQVFVVFSAVLGAAVADGLLVSNPSRAASVRLPPVPSKKVHPWTADRVGALLDALPPRYRLAASLAAGCGLRQGECFGIRLEDIDFQRREVHVRQQVVLLESRPMISPPKYGRTRIVPAPAWVLEAAEGHLEHWKPLETGLLTYSREAKPVNKNYFNASVWRPALDAAGIPRGRENGMHALRHTCASLWLENGVSIKAVSEYLGHADPGFTLRVYTHVMPTSGDRARNAMDAAFGKGRSPANGAPIAGAPSAHESTTIVGQQRKASASDSG</sequence>
<dbReference type="Gene3D" id="1.10.150.130">
    <property type="match status" value="1"/>
</dbReference>
<feature type="region of interest" description="Disordered" evidence="4">
    <location>
        <begin position="258"/>
        <end position="295"/>
    </location>
</feature>
<name>A0A8I0FW75_9ACTN</name>
<evidence type="ECO:0000256" key="1">
    <source>
        <dbReference type="ARBA" id="ARBA00008857"/>
    </source>
</evidence>
<organism evidence="6 9">
    <name type="scientific">Aeromicrobium tamlense</name>
    <dbReference type="NCBI Taxonomy" id="375541"/>
    <lineage>
        <taxon>Bacteria</taxon>
        <taxon>Bacillati</taxon>
        <taxon>Actinomycetota</taxon>
        <taxon>Actinomycetes</taxon>
        <taxon>Propionibacteriales</taxon>
        <taxon>Nocardioidaceae</taxon>
        <taxon>Aeromicrobium</taxon>
    </lineage>
</organism>
<dbReference type="InterPro" id="IPR013762">
    <property type="entry name" value="Integrase-like_cat_sf"/>
</dbReference>
<dbReference type="Proteomes" id="UP000659061">
    <property type="component" value="Unassembled WGS sequence"/>
</dbReference>